<feature type="compositionally biased region" description="Polar residues" evidence="8">
    <location>
        <begin position="41"/>
        <end position="62"/>
    </location>
</feature>
<feature type="compositionally biased region" description="Low complexity" evidence="8">
    <location>
        <begin position="144"/>
        <end position="187"/>
    </location>
</feature>
<feature type="compositionally biased region" description="Polar residues" evidence="8">
    <location>
        <begin position="88"/>
        <end position="99"/>
    </location>
</feature>
<comment type="subcellular location">
    <subcellularLocation>
        <location evidence="1">Nucleus</location>
        <location evidence="1">Nuclear pore complex</location>
    </subcellularLocation>
</comment>
<gene>
    <name evidence="9" type="ORF">NA57DRAFT_63956</name>
</gene>
<evidence type="ECO:0008006" key="11">
    <source>
        <dbReference type="Google" id="ProtNLM"/>
    </source>
</evidence>
<comment type="caution">
    <text evidence="9">The sequence shown here is derived from an EMBL/GenBank/DDBJ whole genome shotgun (WGS) entry which is preliminary data.</text>
</comment>
<feature type="compositionally biased region" description="Low complexity" evidence="8">
    <location>
        <begin position="194"/>
        <end position="245"/>
    </location>
</feature>
<feature type="compositionally biased region" description="Polar residues" evidence="8">
    <location>
        <begin position="1"/>
        <end position="33"/>
    </location>
</feature>
<evidence type="ECO:0000313" key="9">
    <source>
        <dbReference type="EMBL" id="KAF2103409.1"/>
    </source>
</evidence>
<evidence type="ECO:0000256" key="1">
    <source>
        <dbReference type="ARBA" id="ARBA00004567"/>
    </source>
</evidence>
<keyword evidence="10" id="KW-1185">Reference proteome</keyword>
<dbReference type="GO" id="GO:0017056">
    <property type="term" value="F:structural constituent of nuclear pore"/>
    <property type="evidence" value="ECO:0007669"/>
    <property type="project" value="InterPro"/>
</dbReference>
<evidence type="ECO:0000313" key="10">
    <source>
        <dbReference type="Proteomes" id="UP000799772"/>
    </source>
</evidence>
<dbReference type="InterPro" id="IPR024882">
    <property type="entry name" value="NUP58/p45/49"/>
</dbReference>
<keyword evidence="2" id="KW-0813">Transport</keyword>
<evidence type="ECO:0000256" key="4">
    <source>
        <dbReference type="ARBA" id="ARBA00022927"/>
    </source>
</evidence>
<proteinExistence type="predicted"/>
<sequence length="561" mass="58251">MAGFGRSNSLSINTGNNPFGASSNTSQPAQGSNLFGAAAAPTSNLFGASTNTNQPQQSSNLFGGSTQTNTQGGGLFGNKPATGGNMFGATTTSQPQQTGGLFGATSTTSTGQTGGLFGAAQSQPQQQQTGGLFGSTQPSGGLFGNTQQPQQQQTGGLFGGAAQPQPQQQQTGGLFGASQAQPQQQSGGLFGASQQQPQQQSGGMFGASQAQPQQQSGGMFGTSQQQPQQQSGGMFGTSQQQPQQSGGMGTSLFGASAAQPQQIGGFMGGLTMGQGAAPTQQTVPGVKIDISNIRGNTRFSDLHEDLQKEIMAIDEFIQAQIRLKEQIDSFIPKTDENIRTLAPDVEYLSGKAETVELALENDAHAIKGVKDLVEEDANDAKLAFRAIENLKLPPQFHYNNGWHHSAGATIAEDDPAAPPDLIAYFSNRTDALDAQLQRYVEHVTEIEAHLRTMEETAKAETHALVMRNGGGMPAFDGSLQGRIRELARTMKIFEDAIVNIATRVGAAREEVVELSMGKYLGGSGGGGANGGGGGNGSFGGSFASGSMNPPPVPRDRRIGWS</sequence>
<evidence type="ECO:0000256" key="5">
    <source>
        <dbReference type="ARBA" id="ARBA00023010"/>
    </source>
</evidence>
<evidence type="ECO:0000256" key="7">
    <source>
        <dbReference type="ARBA" id="ARBA00023242"/>
    </source>
</evidence>
<protein>
    <recommendedName>
        <fullName evidence="11">Nucleoporin NUP49/NSP49</fullName>
    </recommendedName>
</protein>
<dbReference type="GO" id="GO:0015031">
    <property type="term" value="P:protein transport"/>
    <property type="evidence" value="ECO:0007669"/>
    <property type="project" value="UniProtKB-KW"/>
</dbReference>
<dbReference type="InterPro" id="IPR025574">
    <property type="entry name" value="Nucleoporin_FG_rpt"/>
</dbReference>
<dbReference type="Proteomes" id="UP000799772">
    <property type="component" value="Unassembled WGS sequence"/>
</dbReference>
<evidence type="ECO:0000256" key="3">
    <source>
        <dbReference type="ARBA" id="ARBA00022816"/>
    </source>
</evidence>
<keyword evidence="4" id="KW-0653">Protein transport</keyword>
<keyword evidence="7" id="KW-0539">Nucleus</keyword>
<evidence type="ECO:0000256" key="2">
    <source>
        <dbReference type="ARBA" id="ARBA00022448"/>
    </source>
</evidence>
<keyword evidence="3" id="KW-0509">mRNA transport</keyword>
<dbReference type="PANTHER" id="PTHR13437">
    <property type="entry name" value="NUCLEOPORIN P58/P45 NUCLEOPORIN-LIKE PROTEIN 1"/>
    <property type="match status" value="1"/>
</dbReference>
<accession>A0A9P4ILM4</accession>
<dbReference type="AlphaFoldDB" id="A0A9P4ILM4"/>
<dbReference type="GO" id="GO:0008139">
    <property type="term" value="F:nuclear localization sequence binding"/>
    <property type="evidence" value="ECO:0007669"/>
    <property type="project" value="InterPro"/>
</dbReference>
<dbReference type="OrthoDB" id="2538017at2759"/>
<dbReference type="PANTHER" id="PTHR13437:SF2">
    <property type="entry name" value="NUCLEOPORIN P58_P45"/>
    <property type="match status" value="1"/>
</dbReference>
<dbReference type="Pfam" id="PF21121">
    <property type="entry name" value="Nup49_C"/>
    <property type="match status" value="1"/>
</dbReference>
<feature type="region of interest" description="Disordered" evidence="8">
    <location>
        <begin position="1"/>
        <end position="253"/>
    </location>
</feature>
<keyword evidence="5" id="KW-0811">Translocation</keyword>
<keyword evidence="6" id="KW-0906">Nuclear pore complex</keyword>
<evidence type="ECO:0000256" key="6">
    <source>
        <dbReference type="ARBA" id="ARBA00023132"/>
    </source>
</evidence>
<feature type="region of interest" description="Disordered" evidence="8">
    <location>
        <begin position="531"/>
        <end position="561"/>
    </location>
</feature>
<evidence type="ECO:0000256" key="8">
    <source>
        <dbReference type="SAM" id="MobiDB-lite"/>
    </source>
</evidence>
<organism evidence="9 10">
    <name type="scientific">Rhizodiscina lignyota</name>
    <dbReference type="NCBI Taxonomy" id="1504668"/>
    <lineage>
        <taxon>Eukaryota</taxon>
        <taxon>Fungi</taxon>
        <taxon>Dikarya</taxon>
        <taxon>Ascomycota</taxon>
        <taxon>Pezizomycotina</taxon>
        <taxon>Dothideomycetes</taxon>
        <taxon>Pleosporomycetidae</taxon>
        <taxon>Aulographales</taxon>
        <taxon>Rhizodiscinaceae</taxon>
        <taxon>Rhizodiscina</taxon>
    </lineage>
</organism>
<dbReference type="Pfam" id="PF13634">
    <property type="entry name" value="Nucleoporin_FG"/>
    <property type="match status" value="2"/>
</dbReference>
<dbReference type="EMBL" id="ML978122">
    <property type="protein sequence ID" value="KAF2103409.1"/>
    <property type="molecule type" value="Genomic_DNA"/>
</dbReference>
<reference evidence="9" key="1">
    <citation type="journal article" date="2020" name="Stud. Mycol.">
        <title>101 Dothideomycetes genomes: a test case for predicting lifestyles and emergence of pathogens.</title>
        <authorList>
            <person name="Haridas S."/>
            <person name="Albert R."/>
            <person name="Binder M."/>
            <person name="Bloem J."/>
            <person name="Labutti K."/>
            <person name="Salamov A."/>
            <person name="Andreopoulos B."/>
            <person name="Baker S."/>
            <person name="Barry K."/>
            <person name="Bills G."/>
            <person name="Bluhm B."/>
            <person name="Cannon C."/>
            <person name="Castanera R."/>
            <person name="Culley D."/>
            <person name="Daum C."/>
            <person name="Ezra D."/>
            <person name="Gonzalez J."/>
            <person name="Henrissat B."/>
            <person name="Kuo A."/>
            <person name="Liang C."/>
            <person name="Lipzen A."/>
            <person name="Lutzoni F."/>
            <person name="Magnuson J."/>
            <person name="Mondo S."/>
            <person name="Nolan M."/>
            <person name="Ohm R."/>
            <person name="Pangilinan J."/>
            <person name="Park H.-J."/>
            <person name="Ramirez L."/>
            <person name="Alfaro M."/>
            <person name="Sun H."/>
            <person name="Tritt A."/>
            <person name="Yoshinaga Y."/>
            <person name="Zwiers L.-H."/>
            <person name="Turgeon B."/>
            <person name="Goodwin S."/>
            <person name="Spatafora J."/>
            <person name="Crous P."/>
            <person name="Grigoriev I."/>
        </authorList>
    </citation>
    <scope>NUCLEOTIDE SEQUENCE</scope>
    <source>
        <strain evidence="9">CBS 133067</strain>
    </source>
</reference>
<dbReference type="GO" id="GO:0051028">
    <property type="term" value="P:mRNA transport"/>
    <property type="evidence" value="ECO:0007669"/>
    <property type="project" value="UniProtKB-KW"/>
</dbReference>
<name>A0A9P4ILM4_9PEZI</name>
<dbReference type="GO" id="GO:0005643">
    <property type="term" value="C:nuclear pore"/>
    <property type="evidence" value="ECO:0007669"/>
    <property type="project" value="UniProtKB-SubCell"/>
</dbReference>